<name>A0A243Q577_9ACTN</name>
<evidence type="ECO:0000313" key="8">
    <source>
        <dbReference type="Proteomes" id="UP000194632"/>
    </source>
</evidence>
<evidence type="ECO:0000256" key="1">
    <source>
        <dbReference type="ARBA" id="ARBA00023015"/>
    </source>
</evidence>
<dbReference type="InterPro" id="IPR009057">
    <property type="entry name" value="Homeodomain-like_sf"/>
</dbReference>
<dbReference type="Proteomes" id="UP000194632">
    <property type="component" value="Unassembled WGS sequence"/>
</dbReference>
<evidence type="ECO:0000313" key="7">
    <source>
        <dbReference type="EMBL" id="OUC76565.1"/>
    </source>
</evidence>
<accession>A0A243Q577</accession>
<feature type="DNA-binding region" description="H-T-H motif" evidence="4">
    <location>
        <begin position="50"/>
        <end position="69"/>
    </location>
</feature>
<dbReference type="InterPro" id="IPR050109">
    <property type="entry name" value="HTH-type_TetR-like_transc_reg"/>
</dbReference>
<keyword evidence="8" id="KW-1185">Reference proteome</keyword>
<dbReference type="EMBL" id="NGFO01000031">
    <property type="protein sequence ID" value="OUC76565.1"/>
    <property type="molecule type" value="Genomic_DNA"/>
</dbReference>
<evidence type="ECO:0000256" key="4">
    <source>
        <dbReference type="PROSITE-ProRule" id="PRU00335"/>
    </source>
</evidence>
<dbReference type="Gene3D" id="1.10.357.10">
    <property type="entry name" value="Tetracycline Repressor, domain 2"/>
    <property type="match status" value="1"/>
</dbReference>
<dbReference type="GO" id="GO:0003700">
    <property type="term" value="F:DNA-binding transcription factor activity"/>
    <property type="evidence" value="ECO:0007669"/>
    <property type="project" value="TreeGrafter"/>
</dbReference>
<dbReference type="SUPFAM" id="SSF46689">
    <property type="entry name" value="Homeodomain-like"/>
    <property type="match status" value="1"/>
</dbReference>
<dbReference type="GO" id="GO:0000976">
    <property type="term" value="F:transcription cis-regulatory region binding"/>
    <property type="evidence" value="ECO:0007669"/>
    <property type="project" value="TreeGrafter"/>
</dbReference>
<organism evidence="7 8">
    <name type="scientific">Gordonia lacunae</name>
    <dbReference type="NCBI Taxonomy" id="417102"/>
    <lineage>
        <taxon>Bacteria</taxon>
        <taxon>Bacillati</taxon>
        <taxon>Actinomycetota</taxon>
        <taxon>Actinomycetes</taxon>
        <taxon>Mycobacteriales</taxon>
        <taxon>Gordoniaceae</taxon>
        <taxon>Gordonia</taxon>
    </lineage>
</organism>
<evidence type="ECO:0000256" key="2">
    <source>
        <dbReference type="ARBA" id="ARBA00023125"/>
    </source>
</evidence>
<dbReference type="InterPro" id="IPR001647">
    <property type="entry name" value="HTH_TetR"/>
</dbReference>
<evidence type="ECO:0000256" key="3">
    <source>
        <dbReference type="ARBA" id="ARBA00023163"/>
    </source>
</evidence>
<feature type="region of interest" description="Disordered" evidence="5">
    <location>
        <begin position="1"/>
        <end position="26"/>
    </location>
</feature>
<dbReference type="STRING" id="417102.CA982_21455"/>
<dbReference type="PRINTS" id="PR00455">
    <property type="entry name" value="HTHTETR"/>
</dbReference>
<dbReference type="PANTHER" id="PTHR30055">
    <property type="entry name" value="HTH-TYPE TRANSCRIPTIONAL REGULATOR RUTR"/>
    <property type="match status" value="1"/>
</dbReference>
<dbReference type="RefSeq" id="WP_086537218.1">
    <property type="nucleotide sequence ID" value="NZ_JBLKRZ010000001.1"/>
</dbReference>
<keyword evidence="3" id="KW-0804">Transcription</keyword>
<feature type="compositionally biased region" description="Basic residues" evidence="5">
    <location>
        <begin position="15"/>
        <end position="26"/>
    </location>
</feature>
<protein>
    <submittedName>
        <fullName evidence="7">TetR family transcriptional regulator</fullName>
    </submittedName>
</protein>
<comment type="caution">
    <text evidence="7">The sequence shown here is derived from an EMBL/GenBank/DDBJ whole genome shotgun (WGS) entry which is preliminary data.</text>
</comment>
<gene>
    <name evidence="7" type="ORF">CA982_21455</name>
</gene>
<dbReference type="PANTHER" id="PTHR30055:SF234">
    <property type="entry name" value="HTH-TYPE TRANSCRIPTIONAL REGULATOR BETI"/>
    <property type="match status" value="1"/>
</dbReference>
<reference evidence="7 8" key="1">
    <citation type="submission" date="2017-05" db="EMBL/GenBank/DDBJ databases">
        <title>Biotechnological potential of actinobacteria isolated from South African environments.</title>
        <authorList>
            <person name="Le Roes-Hill M."/>
            <person name="Prins A."/>
            <person name="Durrell K.A."/>
        </authorList>
    </citation>
    <scope>NUCLEOTIDE SEQUENCE [LARGE SCALE GENOMIC DNA]</scope>
    <source>
        <strain evidence="7">BS2</strain>
    </source>
</reference>
<evidence type="ECO:0000256" key="5">
    <source>
        <dbReference type="SAM" id="MobiDB-lite"/>
    </source>
</evidence>
<dbReference type="PROSITE" id="PS50977">
    <property type="entry name" value="HTH_TETR_2"/>
    <property type="match status" value="1"/>
</dbReference>
<proteinExistence type="predicted"/>
<dbReference type="OrthoDB" id="3766519at2"/>
<sequence length="217" mass="23803">MPTGPSAAPTPIGRGRPRLVPARRRGQTAREEILDAAAELFTRHGYTGTSTRMIAEAVGIRQASMYHYFRTKDDILATLLETTVVASLERARELLGGDEPALTRLLELARFDVDQLARSRWNLGALYLLPEVADQRFAEFRSDRQELADSYAALAAAALGDDTDQRTLLPFRLVESVIMMRADEQRGELGEHTAAGLAATVVDAIEMLVEHRIGAGS</sequence>
<dbReference type="Pfam" id="PF00440">
    <property type="entry name" value="TetR_N"/>
    <property type="match status" value="1"/>
</dbReference>
<evidence type="ECO:0000259" key="6">
    <source>
        <dbReference type="PROSITE" id="PS50977"/>
    </source>
</evidence>
<keyword evidence="1" id="KW-0805">Transcription regulation</keyword>
<dbReference type="AlphaFoldDB" id="A0A243Q577"/>
<feature type="domain" description="HTH tetR-type" evidence="6">
    <location>
        <begin position="27"/>
        <end position="87"/>
    </location>
</feature>
<keyword evidence="2 4" id="KW-0238">DNA-binding</keyword>